<keyword evidence="2" id="KW-1185">Reference proteome</keyword>
<dbReference type="EMBL" id="AXCY01000206">
    <property type="protein sequence ID" value="KGM08531.1"/>
    <property type="molecule type" value="Genomic_DNA"/>
</dbReference>
<name>A0A0A0BKL2_9CELL</name>
<accession>A0A0A0BKL2</accession>
<dbReference type="AlphaFoldDB" id="A0A0A0BKL2"/>
<gene>
    <name evidence="1" type="ORF">N868_04580</name>
</gene>
<evidence type="ECO:0000313" key="1">
    <source>
        <dbReference type="EMBL" id="KGM08531.1"/>
    </source>
</evidence>
<comment type="caution">
    <text evidence="1">The sequence shown here is derived from an EMBL/GenBank/DDBJ whole genome shotgun (WGS) entry which is preliminary data.</text>
</comment>
<proteinExistence type="predicted"/>
<evidence type="ECO:0000313" key="2">
    <source>
        <dbReference type="Proteomes" id="UP000029839"/>
    </source>
</evidence>
<dbReference type="RefSeq" id="WP_043610482.1">
    <property type="nucleotide sequence ID" value="NZ_AXCY01000206.1"/>
</dbReference>
<dbReference type="OrthoDB" id="2426596at2"/>
<organism evidence="1 2">
    <name type="scientific">Cellulomonas carbonis T26</name>
    <dbReference type="NCBI Taxonomy" id="947969"/>
    <lineage>
        <taxon>Bacteria</taxon>
        <taxon>Bacillati</taxon>
        <taxon>Actinomycetota</taxon>
        <taxon>Actinomycetes</taxon>
        <taxon>Micrococcales</taxon>
        <taxon>Cellulomonadaceae</taxon>
        <taxon>Cellulomonas</taxon>
    </lineage>
</organism>
<reference evidence="1 2" key="1">
    <citation type="submission" date="2013-08" db="EMBL/GenBank/DDBJ databases">
        <title>Genome sequencing of Cellulomonas carbonis T26.</title>
        <authorList>
            <person name="Chen F."/>
            <person name="Li Y."/>
            <person name="Wang G."/>
        </authorList>
    </citation>
    <scope>NUCLEOTIDE SEQUENCE [LARGE SCALE GENOMIC DNA]</scope>
    <source>
        <strain evidence="1 2">T26</strain>
    </source>
</reference>
<dbReference type="Proteomes" id="UP000029839">
    <property type="component" value="Unassembled WGS sequence"/>
</dbReference>
<reference evidence="1 2" key="2">
    <citation type="journal article" date="2015" name="Stand. Genomic Sci.">
        <title>Draft genome sequence of Cellulomonas carbonis T26(T) and comparative analysis of six Cellulomonas genomes.</title>
        <authorList>
            <person name="Zhuang W."/>
            <person name="Zhang S."/>
            <person name="Xia X."/>
            <person name="Wang G."/>
        </authorList>
    </citation>
    <scope>NUCLEOTIDE SEQUENCE [LARGE SCALE GENOMIC DNA]</scope>
    <source>
        <strain evidence="1 2">T26</strain>
    </source>
</reference>
<protein>
    <submittedName>
        <fullName evidence="1">Uncharacterized protein</fullName>
    </submittedName>
</protein>
<sequence length="269" mass="29031">MLRHEPDPSVGAWIRPRLAPFGDVVGSVVPRGFEAYARILHPVPAPLDDRTTVDTERHVRWADVAAVTGRTVHPTAQFWAVAARSQWRDQEPGTWAGGEPLEGDLGPDATHALVDVLARHAPGGGDAQVVVALWDGYGWIEGGGAVSVVSVDDDGVGAVRHPGPAFEPSVLRGPRLELPHREYLLFRGSLRDVTSLGHQVTPSWFEAQSPNLLWPVDGSWCVATEIDLDSTLVGGPRPLVRAVVECPGLEALDVHVDDPITIDSDHLNR</sequence>